<dbReference type="SUPFAM" id="SSF56281">
    <property type="entry name" value="Metallo-hydrolase/oxidoreductase"/>
    <property type="match status" value="1"/>
</dbReference>
<dbReference type="Pfam" id="PF00753">
    <property type="entry name" value="Lactamase_B"/>
    <property type="match status" value="1"/>
</dbReference>
<sequence>MTSNPADDINSNDRESVQTPRYQCAQCMGGFAAVPKSSLAREPGPSGYLLEEIKPGTFWINAGGYDTLFLSTGQGVIVIDAPPSMRSVLLDAIRSKTTEPITHVIYSHSHFDHIGAADIYPDAAVRIAQQSTTDKLRSYQDRRRPCPTTTFAEEYCLEVGNKRLELRYRGNIHQPGNIFIYEPRQKVLMLVDVVFPGWVPFRNLAVANDVHEFIGAHDLLLAYDFDVMVCGHLTRYGTRADVETQREYVHQLRSASKAALASVSIEDIGARTGFDNIWALMDGYLDDMVDRVTNELLTTPTSDGRLWTDRLGGADVWTRHHAFAMIHALRVEIPD</sequence>
<dbReference type="OrthoDB" id="1273797at2"/>
<comment type="similarity">
    <text evidence="1">Belongs to the metallo-beta-lactamase superfamily. Class-B beta-lactamase family.</text>
</comment>
<evidence type="ECO:0000313" key="4">
    <source>
        <dbReference type="Proteomes" id="UP000054770"/>
    </source>
</evidence>
<evidence type="ECO:0000313" key="3">
    <source>
        <dbReference type="EMBL" id="SAL22533.1"/>
    </source>
</evidence>
<evidence type="ECO:0000256" key="1">
    <source>
        <dbReference type="ARBA" id="ARBA00005250"/>
    </source>
</evidence>
<protein>
    <submittedName>
        <fullName evidence="3">Beta-lactamase domain-containing protein</fullName>
    </submittedName>
</protein>
<dbReference type="Gene3D" id="3.60.15.10">
    <property type="entry name" value="Ribonuclease Z/Hydroxyacylglutathione hydrolase-like"/>
    <property type="match status" value="1"/>
</dbReference>
<proteinExistence type="inferred from homology"/>
<dbReference type="EMBL" id="FCON02000006">
    <property type="protein sequence ID" value="SAL22533.1"/>
    <property type="molecule type" value="Genomic_DNA"/>
</dbReference>
<reference evidence="3" key="1">
    <citation type="submission" date="2016-01" db="EMBL/GenBank/DDBJ databases">
        <authorList>
            <person name="Peeters C."/>
        </authorList>
    </citation>
    <scope>NUCLEOTIDE SEQUENCE [LARGE SCALE GENOMIC DNA]</scope>
    <source>
        <strain evidence="3">LMG 22940</strain>
    </source>
</reference>
<dbReference type="PANTHER" id="PTHR42951">
    <property type="entry name" value="METALLO-BETA-LACTAMASE DOMAIN-CONTAINING"/>
    <property type="match status" value="1"/>
</dbReference>
<dbReference type="SMART" id="SM00849">
    <property type="entry name" value="Lactamase_B"/>
    <property type="match status" value="1"/>
</dbReference>
<dbReference type="AlphaFoldDB" id="A0A158FSD1"/>
<organism evidence="3 4">
    <name type="scientific">Caballeronia choica</name>
    <dbReference type="NCBI Taxonomy" id="326476"/>
    <lineage>
        <taxon>Bacteria</taxon>
        <taxon>Pseudomonadati</taxon>
        <taxon>Pseudomonadota</taxon>
        <taxon>Betaproteobacteria</taxon>
        <taxon>Burkholderiales</taxon>
        <taxon>Burkholderiaceae</taxon>
        <taxon>Caballeronia</taxon>
    </lineage>
</organism>
<gene>
    <name evidence="3" type="ORF">AWB68_00909</name>
</gene>
<dbReference type="GO" id="GO:0017001">
    <property type="term" value="P:antibiotic catabolic process"/>
    <property type="evidence" value="ECO:0007669"/>
    <property type="project" value="UniProtKB-ARBA"/>
</dbReference>
<dbReference type="InterPro" id="IPR050855">
    <property type="entry name" value="NDM-1-like"/>
</dbReference>
<accession>A0A158FSD1</accession>
<dbReference type="Proteomes" id="UP000054770">
    <property type="component" value="Unassembled WGS sequence"/>
</dbReference>
<comment type="caution">
    <text evidence="3">The sequence shown here is derived from an EMBL/GenBank/DDBJ whole genome shotgun (WGS) entry which is preliminary data.</text>
</comment>
<name>A0A158FSD1_9BURK</name>
<feature type="domain" description="Metallo-beta-lactamase" evidence="2">
    <location>
        <begin position="64"/>
        <end position="232"/>
    </location>
</feature>
<dbReference type="InterPro" id="IPR001279">
    <property type="entry name" value="Metallo-B-lactamas"/>
</dbReference>
<dbReference type="CDD" id="cd16276">
    <property type="entry name" value="metallo-hydrolase-like_MBL-fold"/>
    <property type="match status" value="1"/>
</dbReference>
<dbReference type="InterPro" id="IPR036866">
    <property type="entry name" value="RibonucZ/Hydroxyglut_hydro"/>
</dbReference>
<keyword evidence="4" id="KW-1185">Reference proteome</keyword>
<dbReference type="PANTHER" id="PTHR42951:SF4">
    <property type="entry name" value="ACYL-COENZYME A THIOESTERASE MBLAC2"/>
    <property type="match status" value="1"/>
</dbReference>
<evidence type="ECO:0000259" key="2">
    <source>
        <dbReference type="SMART" id="SM00849"/>
    </source>
</evidence>